<comment type="caution">
    <text evidence="4">The sequence shown here is derived from an EMBL/GenBank/DDBJ whole genome shotgun (WGS) entry which is preliminary data.</text>
</comment>
<dbReference type="InterPro" id="IPR001590">
    <property type="entry name" value="Peptidase_M12B"/>
</dbReference>
<feature type="binding site" evidence="1">
    <location>
        <position position="388"/>
    </location>
    <ligand>
        <name>Zn(2+)</name>
        <dbReference type="ChEBI" id="CHEBI:29105"/>
        <note>catalytic</note>
    </ligand>
</feature>
<feature type="binding site" evidence="1">
    <location>
        <position position="392"/>
    </location>
    <ligand>
        <name>Zn(2+)</name>
        <dbReference type="ChEBI" id="CHEBI:29105"/>
        <note>catalytic</note>
    </ligand>
</feature>
<evidence type="ECO:0000256" key="2">
    <source>
        <dbReference type="SAM" id="SignalP"/>
    </source>
</evidence>
<name>A0A815EQ83_ADIRI</name>
<dbReference type="GO" id="GO:0046872">
    <property type="term" value="F:metal ion binding"/>
    <property type="evidence" value="ECO:0007669"/>
    <property type="project" value="UniProtKB-KW"/>
</dbReference>
<dbReference type="Gene3D" id="1.20.1260.10">
    <property type="match status" value="1"/>
</dbReference>
<evidence type="ECO:0000313" key="4">
    <source>
        <dbReference type="EMBL" id="CAF1315180.1"/>
    </source>
</evidence>
<dbReference type="InterPro" id="IPR012347">
    <property type="entry name" value="Ferritin-like"/>
</dbReference>
<evidence type="ECO:0000256" key="1">
    <source>
        <dbReference type="PROSITE-ProRule" id="PRU00276"/>
    </source>
</evidence>
<dbReference type="PROSITE" id="PS50215">
    <property type="entry name" value="ADAM_MEPRO"/>
    <property type="match status" value="1"/>
</dbReference>
<dbReference type="InterPro" id="IPR024079">
    <property type="entry name" value="MetalloPept_cat_dom_sf"/>
</dbReference>
<dbReference type="SUPFAM" id="SSF47240">
    <property type="entry name" value="Ferritin-like"/>
    <property type="match status" value="1"/>
</dbReference>
<dbReference type="SUPFAM" id="SSF55486">
    <property type="entry name" value="Metalloproteases ('zincins'), catalytic domain"/>
    <property type="match status" value="1"/>
</dbReference>
<feature type="binding site" evidence="1">
    <location>
        <position position="398"/>
    </location>
    <ligand>
        <name>Zn(2+)</name>
        <dbReference type="ChEBI" id="CHEBI:29105"/>
        <note>catalytic</note>
    </ligand>
</feature>
<dbReference type="EMBL" id="CAJNOR010002588">
    <property type="protein sequence ID" value="CAF1315180.1"/>
    <property type="molecule type" value="Genomic_DNA"/>
</dbReference>
<evidence type="ECO:0000313" key="5">
    <source>
        <dbReference type="Proteomes" id="UP000663828"/>
    </source>
</evidence>
<dbReference type="Proteomes" id="UP000663828">
    <property type="component" value="Unassembled WGS sequence"/>
</dbReference>
<comment type="caution">
    <text evidence="1">Lacks conserved residue(s) required for the propagation of feature annotation.</text>
</comment>
<accession>A0A815EQ83</accession>
<proteinExistence type="predicted"/>
<organism evidence="4 5">
    <name type="scientific">Adineta ricciae</name>
    <name type="common">Rotifer</name>
    <dbReference type="NCBI Taxonomy" id="249248"/>
    <lineage>
        <taxon>Eukaryota</taxon>
        <taxon>Metazoa</taxon>
        <taxon>Spiralia</taxon>
        <taxon>Gnathifera</taxon>
        <taxon>Rotifera</taxon>
        <taxon>Eurotatoria</taxon>
        <taxon>Bdelloidea</taxon>
        <taxon>Adinetida</taxon>
        <taxon>Adinetidae</taxon>
        <taxon>Adineta</taxon>
    </lineage>
</organism>
<sequence>MSRALAFLFIGFLAYIPHTSVQQHETPVDDTPTPLPAKEPLNLEPFETILHELIQRQYRYEIVYYKLALKNVLPNFARLFHEQSEQKYKDAKGLIRLYQVLGIEMNFTKIESSGYKPLIKDWNELSPTNFVKFISVSRKAECQVVLNAFNNLYKVKFDYSAPLQMYLKLKVFPKQVLLCKQLSDLHDQLVRLYHATSDKRTIPASCLNGFSIDRVKRATVEELKILIQSKGGLAFDTTVVPEATEPRKFACLFVFDKEASNELQNNYELGNFYATQLADFASRYTAHANILITNAGVEMWSEKDQISFDVDNTNYSPMQLFLPRFQTYLANTKKELFGTVYTVGVLISNKGPPLVGGGYSQGPANTTWGASIINYRFYPWVIAGLLAHELAHTLSVIHPFELEYLCNDCKKLPFCPSVTSRPIPAECKCEGEPYPAKQCLMTFQFGFASGNAPRYTSCDIQMMNFFASNASCY</sequence>
<gene>
    <name evidence="4" type="ORF">XAT740_LOCUS29602</name>
</gene>
<dbReference type="GO" id="GO:0004222">
    <property type="term" value="F:metalloendopeptidase activity"/>
    <property type="evidence" value="ECO:0007669"/>
    <property type="project" value="InterPro"/>
</dbReference>
<keyword evidence="1" id="KW-0479">Metal-binding</keyword>
<keyword evidence="2" id="KW-0732">Signal</keyword>
<keyword evidence="1" id="KW-0862">Zinc</keyword>
<dbReference type="GO" id="GO:0006508">
    <property type="term" value="P:proteolysis"/>
    <property type="evidence" value="ECO:0007669"/>
    <property type="project" value="InterPro"/>
</dbReference>
<dbReference type="AlphaFoldDB" id="A0A815EQ83"/>
<reference evidence="4" key="1">
    <citation type="submission" date="2021-02" db="EMBL/GenBank/DDBJ databases">
        <authorList>
            <person name="Nowell W R."/>
        </authorList>
    </citation>
    <scope>NUCLEOTIDE SEQUENCE</scope>
</reference>
<feature type="signal peptide" evidence="2">
    <location>
        <begin position="1"/>
        <end position="21"/>
    </location>
</feature>
<dbReference type="InterPro" id="IPR009078">
    <property type="entry name" value="Ferritin-like_SF"/>
</dbReference>
<keyword evidence="5" id="KW-1185">Reference proteome</keyword>
<protein>
    <recommendedName>
        <fullName evidence="3">Peptidase M12B domain-containing protein</fullName>
    </recommendedName>
</protein>
<dbReference type="Gene3D" id="3.40.390.10">
    <property type="entry name" value="Collagenase (Catalytic Domain)"/>
    <property type="match status" value="1"/>
</dbReference>
<evidence type="ECO:0000259" key="3">
    <source>
        <dbReference type="PROSITE" id="PS50215"/>
    </source>
</evidence>
<feature type="chain" id="PRO_5033007381" description="Peptidase M12B domain-containing protein" evidence="2">
    <location>
        <begin position="22"/>
        <end position="473"/>
    </location>
</feature>
<feature type="active site" evidence="1">
    <location>
        <position position="389"/>
    </location>
</feature>
<dbReference type="Pfam" id="PF01421">
    <property type="entry name" value="Reprolysin"/>
    <property type="match status" value="1"/>
</dbReference>
<feature type="domain" description="Peptidase M12B" evidence="3">
    <location>
        <begin position="247"/>
        <end position="473"/>
    </location>
</feature>